<feature type="compositionally biased region" description="Basic and acidic residues" evidence="1">
    <location>
        <begin position="8"/>
        <end position="19"/>
    </location>
</feature>
<dbReference type="AlphaFoldDB" id="A0A2G8SUN5"/>
<feature type="compositionally biased region" description="Basic residues" evidence="1">
    <location>
        <begin position="51"/>
        <end position="60"/>
    </location>
</feature>
<sequence length="239" mass="25514">MLARSCAKNHDDARMDPAHRSQPAASAACCRKPSSNTAPLPGLTLSSSRARSFHSPHHRGGASSCSRRPLHCMHLTSSVMHNSAIAARARRSCSRTRRWYAYADMALRSSCRGRLWSPVDSVACAARRASSSSSKRLAIAYTRRGEILRKVGSTRRLRSPSVAAVRSNFRAASSAGTSSSSVSMTGSGTGYMYVSKVSRTSAVSVKGMTGIVVSSLSCVGWGRDNMASKKGEAVDRTAR</sequence>
<feature type="compositionally biased region" description="Polar residues" evidence="1">
    <location>
        <begin position="33"/>
        <end position="50"/>
    </location>
</feature>
<comment type="caution">
    <text evidence="2">The sequence shown here is derived from an EMBL/GenBank/DDBJ whole genome shotgun (WGS) entry which is preliminary data.</text>
</comment>
<dbReference type="EMBL" id="AYKW01000001">
    <property type="protein sequence ID" value="PIL37489.1"/>
    <property type="molecule type" value="Genomic_DNA"/>
</dbReference>
<proteinExistence type="predicted"/>
<keyword evidence="3" id="KW-1185">Reference proteome</keyword>
<reference evidence="2 3" key="1">
    <citation type="journal article" date="2015" name="Sci. Rep.">
        <title>Chromosome-level genome map provides insights into diverse defense mechanisms in the medicinal fungus Ganoderma sinense.</title>
        <authorList>
            <person name="Zhu Y."/>
            <person name="Xu J."/>
            <person name="Sun C."/>
            <person name="Zhou S."/>
            <person name="Xu H."/>
            <person name="Nelson D.R."/>
            <person name="Qian J."/>
            <person name="Song J."/>
            <person name="Luo H."/>
            <person name="Xiang L."/>
            <person name="Li Y."/>
            <person name="Xu Z."/>
            <person name="Ji A."/>
            <person name="Wang L."/>
            <person name="Lu S."/>
            <person name="Hayward A."/>
            <person name="Sun W."/>
            <person name="Li X."/>
            <person name="Schwartz D.C."/>
            <person name="Wang Y."/>
            <person name="Chen S."/>
        </authorList>
    </citation>
    <scope>NUCLEOTIDE SEQUENCE [LARGE SCALE GENOMIC DNA]</scope>
    <source>
        <strain evidence="2 3">ZZ0214-1</strain>
    </source>
</reference>
<dbReference type="Proteomes" id="UP000230002">
    <property type="component" value="Unassembled WGS sequence"/>
</dbReference>
<accession>A0A2G8SUN5</accession>
<evidence type="ECO:0000313" key="3">
    <source>
        <dbReference type="Proteomes" id="UP000230002"/>
    </source>
</evidence>
<feature type="region of interest" description="Disordered" evidence="1">
    <location>
        <begin position="1"/>
        <end position="66"/>
    </location>
</feature>
<gene>
    <name evidence="2" type="ORF">GSI_01183</name>
</gene>
<organism evidence="2 3">
    <name type="scientific">Ganoderma sinense ZZ0214-1</name>
    <dbReference type="NCBI Taxonomy" id="1077348"/>
    <lineage>
        <taxon>Eukaryota</taxon>
        <taxon>Fungi</taxon>
        <taxon>Dikarya</taxon>
        <taxon>Basidiomycota</taxon>
        <taxon>Agaricomycotina</taxon>
        <taxon>Agaricomycetes</taxon>
        <taxon>Polyporales</taxon>
        <taxon>Polyporaceae</taxon>
        <taxon>Ganoderma</taxon>
    </lineage>
</organism>
<name>A0A2G8SUN5_9APHY</name>
<protein>
    <submittedName>
        <fullName evidence="2">Uncharacterized protein</fullName>
    </submittedName>
</protein>
<evidence type="ECO:0000313" key="2">
    <source>
        <dbReference type="EMBL" id="PIL37489.1"/>
    </source>
</evidence>
<evidence type="ECO:0000256" key="1">
    <source>
        <dbReference type="SAM" id="MobiDB-lite"/>
    </source>
</evidence>